<reference evidence="7 8" key="1">
    <citation type="journal article" date="2020" name="Microorganisms">
        <title>Osmotic Adaptation and Compatible Solute Biosynthesis of Phototrophic Bacteria as Revealed from Genome Analyses.</title>
        <authorList>
            <person name="Imhoff J.F."/>
            <person name="Rahn T."/>
            <person name="Kunzel S."/>
            <person name="Keller A."/>
            <person name="Neulinger S.C."/>
        </authorList>
    </citation>
    <scope>NUCLEOTIDE SEQUENCE [LARGE SCALE GENOMIC DNA]</scope>
    <source>
        <strain evidence="7 8">DSM 25653</strain>
    </source>
</reference>
<dbReference type="EMBL" id="NRRY01000005">
    <property type="protein sequence ID" value="MBK1617856.1"/>
    <property type="molecule type" value="Genomic_DNA"/>
</dbReference>
<dbReference type="PANTHER" id="PTHR38099:SF1">
    <property type="entry name" value="LARGE RIBOSOMAL RNA SUBUNIT ACCUMULATION PROTEIN YCED"/>
    <property type="match status" value="1"/>
</dbReference>
<dbReference type="InterPro" id="IPR003772">
    <property type="entry name" value="YceD"/>
</dbReference>
<gene>
    <name evidence="7" type="ORF">CKO42_05170</name>
</gene>
<feature type="compositionally biased region" description="Basic and acidic residues" evidence="6">
    <location>
        <begin position="191"/>
        <end position="200"/>
    </location>
</feature>
<evidence type="ECO:0000313" key="7">
    <source>
        <dbReference type="EMBL" id="MBK1617856.1"/>
    </source>
</evidence>
<dbReference type="PANTHER" id="PTHR38099">
    <property type="entry name" value="LARGE RIBOSOMAL RNA SUBUNIT ACCUMULATION PROTEIN YCED"/>
    <property type="match status" value="1"/>
</dbReference>
<keyword evidence="8" id="KW-1185">Reference proteome</keyword>
<evidence type="ECO:0000256" key="3">
    <source>
        <dbReference type="ARBA" id="ARBA00015716"/>
    </source>
</evidence>
<dbReference type="Proteomes" id="UP001138768">
    <property type="component" value="Unassembled WGS sequence"/>
</dbReference>
<feature type="region of interest" description="Disordered" evidence="6">
    <location>
        <begin position="149"/>
        <end position="200"/>
    </location>
</feature>
<dbReference type="GO" id="GO:0042254">
    <property type="term" value="P:ribosome biogenesis"/>
    <property type="evidence" value="ECO:0007669"/>
    <property type="project" value="UniProtKB-KW"/>
</dbReference>
<comment type="caution">
    <text evidence="7">The sequence shown here is derived from an EMBL/GenBank/DDBJ whole genome shotgun (WGS) entry which is preliminary data.</text>
</comment>
<dbReference type="AlphaFoldDB" id="A0A9X0W6R5"/>
<dbReference type="InterPro" id="IPR039255">
    <property type="entry name" value="YceD_bac"/>
</dbReference>
<evidence type="ECO:0000256" key="2">
    <source>
        <dbReference type="ARBA" id="ARBA00010740"/>
    </source>
</evidence>
<comment type="function">
    <text evidence="1">Plays a role in synthesis, processing and/or stability of 23S rRNA.</text>
</comment>
<name>A0A9X0W6R5_9GAMM</name>
<proteinExistence type="inferred from homology"/>
<protein>
    <recommendedName>
        <fullName evidence="3">Large ribosomal RNA subunit accumulation protein YceD</fullName>
    </recommendedName>
    <alternativeName>
        <fullName evidence="5">23S rRNA accumulation protein YceD</fullName>
    </alternativeName>
</protein>
<dbReference type="GO" id="GO:0005829">
    <property type="term" value="C:cytosol"/>
    <property type="evidence" value="ECO:0007669"/>
    <property type="project" value="TreeGrafter"/>
</dbReference>
<feature type="compositionally biased region" description="Basic and acidic residues" evidence="6">
    <location>
        <begin position="149"/>
        <end position="160"/>
    </location>
</feature>
<evidence type="ECO:0000256" key="6">
    <source>
        <dbReference type="SAM" id="MobiDB-lite"/>
    </source>
</evidence>
<dbReference type="RefSeq" id="WP_200240145.1">
    <property type="nucleotide sequence ID" value="NZ_JAXUFI010000010.1"/>
</dbReference>
<keyword evidence="4" id="KW-0690">Ribosome biogenesis</keyword>
<evidence type="ECO:0000256" key="4">
    <source>
        <dbReference type="ARBA" id="ARBA00022517"/>
    </source>
</evidence>
<dbReference type="Pfam" id="PF02620">
    <property type="entry name" value="YceD"/>
    <property type="match status" value="1"/>
</dbReference>
<sequence length="200" mass="22038">MSASFPDLLDPKKAVAQRAVFEGEFALRRLPRLSQLLWRAEGEVPVEAVADPSGGLVRYRFEFGSDPDGRATVIGAVEANLPLRCQRCFERYDLAVNTEVSLALVTGLDEANALPPQYEPLMIEDRLMRPADLVEDELILAVPAIPRHPEGECEPPRVRAADASAPVRQQTLAPVEEASRHPFESLAALKTTRDDPESQD</sequence>
<organism evidence="7 8">
    <name type="scientific">Lamprobacter modestohalophilus</name>
    <dbReference type="NCBI Taxonomy" id="1064514"/>
    <lineage>
        <taxon>Bacteria</taxon>
        <taxon>Pseudomonadati</taxon>
        <taxon>Pseudomonadota</taxon>
        <taxon>Gammaproteobacteria</taxon>
        <taxon>Chromatiales</taxon>
        <taxon>Chromatiaceae</taxon>
        <taxon>Lamprobacter</taxon>
    </lineage>
</organism>
<evidence type="ECO:0000256" key="5">
    <source>
        <dbReference type="ARBA" id="ARBA00031841"/>
    </source>
</evidence>
<evidence type="ECO:0000313" key="8">
    <source>
        <dbReference type="Proteomes" id="UP001138768"/>
    </source>
</evidence>
<comment type="similarity">
    <text evidence="2">Belongs to the DUF177 domain family.</text>
</comment>
<evidence type="ECO:0000256" key="1">
    <source>
        <dbReference type="ARBA" id="ARBA00002868"/>
    </source>
</evidence>
<accession>A0A9X0W6R5</accession>